<comment type="function">
    <text evidence="5">Catalyzes the phosphorylation of thiamine to thiamine phosphate.</text>
</comment>
<keyword evidence="4 5" id="KW-0067">ATP-binding</keyword>
<dbReference type="RefSeq" id="WP_173409429.1">
    <property type="nucleotide sequence ID" value="NZ_CP054160.3"/>
</dbReference>
<comment type="pathway">
    <text evidence="5">Cofactor biosynthesis; thiamine diphosphate biosynthesis; thiamine phosphate from thiamine: step 1/1.</text>
</comment>
<dbReference type="Gene3D" id="3.90.1200.10">
    <property type="match status" value="1"/>
</dbReference>
<dbReference type="EMBL" id="CP054160">
    <property type="protein sequence ID" value="QKJ59472.1"/>
    <property type="molecule type" value="Genomic_DNA"/>
</dbReference>
<reference evidence="8" key="1">
    <citation type="submission" date="2020-03" db="EMBL/GenBank/DDBJ databases">
        <title>Genome sequences of seven Enterobacteriaceae strains isolated from Canadian wastewater treatment facilities.</title>
        <authorList>
            <person name="Huang H."/>
            <person name="Chmara J.T."/>
            <person name="Duceppe M.-O."/>
        </authorList>
    </citation>
    <scope>NUCLEOTIDE SEQUENCE [LARGE SCALE GENOMIC DNA]</scope>
    <source>
        <strain evidence="8">Biosolid 3</strain>
    </source>
</reference>
<dbReference type="InterPro" id="IPR011009">
    <property type="entry name" value="Kinase-like_dom_sf"/>
</dbReference>
<dbReference type="SUPFAM" id="SSF56112">
    <property type="entry name" value="Protein kinase-like (PK-like)"/>
    <property type="match status" value="1"/>
</dbReference>
<feature type="domain" description="Aminoglycoside phosphotransferase" evidence="6">
    <location>
        <begin position="72"/>
        <end position="234"/>
    </location>
</feature>
<evidence type="ECO:0000259" key="6">
    <source>
        <dbReference type="Pfam" id="PF01636"/>
    </source>
</evidence>
<evidence type="ECO:0000256" key="4">
    <source>
        <dbReference type="ARBA" id="ARBA00022840"/>
    </source>
</evidence>
<dbReference type="InterPro" id="IPR002575">
    <property type="entry name" value="Aminoglycoside_PTrfase"/>
</dbReference>
<keyword evidence="2 5" id="KW-0547">Nucleotide-binding</keyword>
<evidence type="ECO:0000256" key="1">
    <source>
        <dbReference type="ARBA" id="ARBA00022679"/>
    </source>
</evidence>
<gene>
    <name evidence="5" type="primary">thiK</name>
    <name evidence="7" type="ORF">G9399_15460</name>
</gene>
<dbReference type="GO" id="GO:0009229">
    <property type="term" value="P:thiamine diphosphate biosynthetic process"/>
    <property type="evidence" value="ECO:0007669"/>
    <property type="project" value="UniProtKB-UniRule"/>
</dbReference>
<comment type="similarity">
    <text evidence="5">Belongs to the thiamine kinase family.</text>
</comment>
<dbReference type="EC" id="2.7.1.89" evidence="5"/>
<evidence type="ECO:0000313" key="7">
    <source>
        <dbReference type="EMBL" id="QKJ59472.1"/>
    </source>
</evidence>
<comment type="catalytic activity">
    <reaction evidence="5">
        <text>thiamine + ATP = thiamine phosphate + ADP + H(+)</text>
        <dbReference type="Rhea" id="RHEA:12012"/>
        <dbReference type="ChEBI" id="CHEBI:15378"/>
        <dbReference type="ChEBI" id="CHEBI:18385"/>
        <dbReference type="ChEBI" id="CHEBI:30616"/>
        <dbReference type="ChEBI" id="CHEBI:37575"/>
        <dbReference type="ChEBI" id="CHEBI:456216"/>
        <dbReference type="EC" id="2.7.1.89"/>
    </reaction>
</comment>
<keyword evidence="3 5" id="KW-0418">Kinase</keyword>
<dbReference type="GO" id="GO:0006772">
    <property type="term" value="P:thiamine metabolic process"/>
    <property type="evidence" value="ECO:0007669"/>
    <property type="project" value="InterPro"/>
</dbReference>
<dbReference type="HAMAP" id="MF_01604">
    <property type="entry name" value="Thiamine_kinase"/>
    <property type="match status" value="1"/>
</dbReference>
<evidence type="ECO:0000256" key="2">
    <source>
        <dbReference type="ARBA" id="ARBA00022741"/>
    </source>
</evidence>
<evidence type="ECO:0000256" key="5">
    <source>
        <dbReference type="HAMAP-Rule" id="MF_01604"/>
    </source>
</evidence>
<proteinExistence type="inferred from homology"/>
<accession>A0AAE7EJ53</accession>
<evidence type="ECO:0000313" key="8">
    <source>
        <dbReference type="Proteomes" id="UP000503464"/>
    </source>
</evidence>
<dbReference type="GO" id="GO:0019165">
    <property type="term" value="F:thiamine kinase activity"/>
    <property type="evidence" value="ECO:0007669"/>
    <property type="project" value="UniProtKB-UniRule"/>
</dbReference>
<sequence length="287" mass="33358">MATSNTESQLRRLLSNRLPAVNTAGCHFSLVEGLSGESWRIDSGDVQLLARPQTPEKRMLGVNRRREAQVLKRAGLGMGPKVWLQSPEWLIVEWLAGESIDETAFASLTANGELAELTARLHNRGLSGYRLDLQQQFTRYWQQIDRRRITPAWLRWQRYFINGTMPRPLQLATLHMDIHAGNLLRQAGQLRLIDWEYAADGDIALELAVMFRFNQFSPAVQQRFLEQYQPHGYADLPQLASQVQRWLPWVDYLMLMWCEVRWQQCRDAEFLRWGAALYRHFCLSSSN</sequence>
<keyword evidence="1 5" id="KW-0808">Transferase</keyword>
<protein>
    <recommendedName>
        <fullName evidence="5">Thiamine kinase</fullName>
        <ecNumber evidence="5">2.7.1.89</ecNumber>
    </recommendedName>
</protein>
<dbReference type="GO" id="GO:0005524">
    <property type="term" value="F:ATP binding"/>
    <property type="evidence" value="ECO:0007669"/>
    <property type="project" value="UniProtKB-KW"/>
</dbReference>
<dbReference type="InterPro" id="IPR014093">
    <property type="entry name" value="Thiamine_kinase"/>
</dbReference>
<organism evidence="7 8">
    <name type="scientific">Serratia fonticola</name>
    <dbReference type="NCBI Taxonomy" id="47917"/>
    <lineage>
        <taxon>Bacteria</taxon>
        <taxon>Pseudomonadati</taxon>
        <taxon>Pseudomonadota</taxon>
        <taxon>Gammaproteobacteria</taxon>
        <taxon>Enterobacterales</taxon>
        <taxon>Yersiniaceae</taxon>
        <taxon>Serratia</taxon>
    </lineage>
</organism>
<evidence type="ECO:0000256" key="3">
    <source>
        <dbReference type="ARBA" id="ARBA00022777"/>
    </source>
</evidence>
<name>A0AAE7EJ53_SERFO</name>
<dbReference type="AlphaFoldDB" id="A0AAE7EJ53"/>
<dbReference type="Proteomes" id="UP000503464">
    <property type="component" value="Chromosome"/>
</dbReference>
<dbReference type="Pfam" id="PF01636">
    <property type="entry name" value="APH"/>
    <property type="match status" value="1"/>
</dbReference>